<dbReference type="Gene3D" id="2.60.120.260">
    <property type="entry name" value="Galactose-binding domain-like"/>
    <property type="match status" value="2"/>
</dbReference>
<comment type="caution">
    <text evidence="8">The sequence shown here is derived from an EMBL/GenBank/DDBJ whole genome shotgun (WGS) entry which is preliminary data.</text>
</comment>
<feature type="domain" description="CBM6" evidence="7">
    <location>
        <begin position="167"/>
        <end position="290"/>
    </location>
</feature>
<organism evidence="8 9">
    <name type="scientific">Lentzea flava</name>
    <dbReference type="NCBI Taxonomy" id="103732"/>
    <lineage>
        <taxon>Bacteria</taxon>
        <taxon>Bacillati</taxon>
        <taxon>Actinomycetota</taxon>
        <taxon>Actinomycetes</taxon>
        <taxon>Pseudonocardiales</taxon>
        <taxon>Pseudonocardiaceae</taxon>
        <taxon>Lentzea</taxon>
    </lineage>
</organism>
<evidence type="ECO:0000256" key="5">
    <source>
        <dbReference type="SAM" id="SignalP"/>
    </source>
</evidence>
<dbReference type="PANTHER" id="PTHR19328:SF13">
    <property type="entry name" value="HIPL1 PROTEIN"/>
    <property type="match status" value="1"/>
</dbReference>
<dbReference type="Gene3D" id="2.60.40.10">
    <property type="entry name" value="Immunoglobulins"/>
    <property type="match status" value="2"/>
</dbReference>
<dbReference type="InterPro" id="IPR008979">
    <property type="entry name" value="Galactose-bd-like_sf"/>
</dbReference>
<dbReference type="CDD" id="cd04082">
    <property type="entry name" value="CBM35_pectate_lyase-like"/>
    <property type="match status" value="2"/>
</dbReference>
<dbReference type="Proteomes" id="UP000649573">
    <property type="component" value="Unassembled WGS sequence"/>
</dbReference>
<dbReference type="InterPro" id="IPR012938">
    <property type="entry name" value="Glc/Sorbosone_DH"/>
</dbReference>
<evidence type="ECO:0000313" key="9">
    <source>
        <dbReference type="Proteomes" id="UP000649573"/>
    </source>
</evidence>
<gene>
    <name evidence="8" type="ORF">GCM10010178_82330</name>
</gene>
<keyword evidence="9" id="KW-1185">Reference proteome</keyword>
<dbReference type="CDD" id="cd00865">
    <property type="entry name" value="PEBP_bact_arch"/>
    <property type="match status" value="1"/>
</dbReference>
<dbReference type="SUPFAM" id="SSF49265">
    <property type="entry name" value="Fibronectin type III"/>
    <property type="match status" value="1"/>
</dbReference>
<dbReference type="InterPro" id="IPR011041">
    <property type="entry name" value="Quinoprot_gluc/sorb_DH_b-prop"/>
</dbReference>
<dbReference type="SUPFAM" id="SSF49785">
    <property type="entry name" value="Galactose-binding domain-like"/>
    <property type="match status" value="2"/>
</dbReference>
<sequence length="983" mass="102988">MAPSRGRALRALGTMGVAFATTIAVMSVPESAVAAPVRYEAESATISQGVVESNHAGFSGTGFVNFDNVAGSSVEFAVNAATAGEAKLTFRYANGTTDNRPVDVNVNGALAVDERAFAGTGAWTTWTSVTNTVQLNAGANTIRLTATGAMGGPNLDYVEIEQTDAALEQEAENATIGQGVVESNHAGFSGTGFVNYNNVAGSYVEYTITADQGGEHELTFRYANGTTTDRPVSVTVDGGSAQTVSFPGTGAWTTWQTRTAKVTLKAGANKIRATATTANGGPNADKLSARLLGPVDTEPPSPPKNLQFVSSTQDSVTLKWEAATDNVGVVGYDVYQHGQHVTSVGNVLQATATGLQPDTEYDWTVIAKDAAGNVSQASNNVPGRTQPAPPDTEAPTVPGNLRSTGKTATSVDLAWNASTDNVGVTGYDIYVNGAVKQTADGTATSATVAGLTTGTEYAFRVLAKDAKGNQSGLSNEIKVTPAAGGPTGTPDPGTVSTIASGVDVAWGVVFLPDGSALFSERNTFNIYRLTKSGQKTLAGKINQAVGTNGEGGLLGLEVAPTFATDHWVYVYHTASEGNRVIRIKYENGALVQSSYQILLQGMAKNRYHNGGRLRYGPVDGKLYVSVGDAQNPDSNPQNKNSLNGKILRINLDGSIPSDNPFGNAVWSYGHRNPQGLDFDSKGRLWESEFGDSTQDEVNLIQKGGNYGYPHCEGTSGNCAGYIAPKKTWSTSQASPSGLTIINDHVFVATTVGQRVYRLRIDGDSLVDQKVYFQGTYNRLRTVEVDHDGDIWLTTSTDKDGTANNDRILLIDIQYSGGNPPTGFKLTSSAFADDAMIPAKYTCAGDGVAGQDPSPPLAWGESTGAKAYAIVFADRVNNGNKLHWAIWDIPATTTSLPENLGAGFNVPGQGTAKQKAMGSGANSQKFFGPCPGGSTNPYTFTLYALNTATVPGITSSSTMAQIETAIKNASTANTVLRGRSNART</sequence>
<feature type="domain" description="CBM6" evidence="7">
    <location>
        <begin position="37"/>
        <end position="161"/>
    </location>
</feature>
<dbReference type="Gene3D" id="2.120.10.30">
    <property type="entry name" value="TolB, C-terminal domain"/>
    <property type="match status" value="1"/>
</dbReference>
<keyword evidence="2" id="KW-0326">Glycosidase</keyword>
<keyword evidence="3" id="KW-0119">Carbohydrate metabolism</keyword>
<evidence type="ECO:0000259" key="7">
    <source>
        <dbReference type="PROSITE" id="PS51175"/>
    </source>
</evidence>
<feature type="region of interest" description="Disordered" evidence="4">
    <location>
        <begin position="375"/>
        <end position="400"/>
    </location>
</feature>
<proteinExistence type="inferred from homology"/>
<evidence type="ECO:0000256" key="4">
    <source>
        <dbReference type="SAM" id="MobiDB-lite"/>
    </source>
</evidence>
<dbReference type="Pfam" id="PF01161">
    <property type="entry name" value="PBP"/>
    <property type="match status" value="1"/>
</dbReference>
<feature type="chain" id="PRO_5045356709" evidence="5">
    <location>
        <begin position="35"/>
        <end position="983"/>
    </location>
</feature>
<evidence type="ECO:0000313" key="8">
    <source>
        <dbReference type="EMBL" id="GGU78881.1"/>
    </source>
</evidence>
<dbReference type="InterPro" id="IPR005084">
    <property type="entry name" value="CBM6"/>
</dbReference>
<dbReference type="InterPro" id="IPR008914">
    <property type="entry name" value="PEBP"/>
</dbReference>
<dbReference type="PANTHER" id="PTHR19328">
    <property type="entry name" value="HEDGEHOG-INTERACTING PROTEIN"/>
    <property type="match status" value="1"/>
</dbReference>
<feature type="signal peptide" evidence="5">
    <location>
        <begin position="1"/>
        <end position="34"/>
    </location>
</feature>
<dbReference type="PROSITE" id="PS51175">
    <property type="entry name" value="CBM6"/>
    <property type="match status" value="2"/>
</dbReference>
<dbReference type="InterPro" id="IPR005247">
    <property type="entry name" value="YbhB_YbcL/LppC-like"/>
</dbReference>
<dbReference type="InterPro" id="IPR036116">
    <property type="entry name" value="FN3_sf"/>
</dbReference>
<dbReference type="Pfam" id="PF00041">
    <property type="entry name" value="fn3"/>
    <property type="match status" value="2"/>
</dbReference>
<dbReference type="SMART" id="SM00060">
    <property type="entry name" value="FN3"/>
    <property type="match status" value="2"/>
</dbReference>
<dbReference type="Pfam" id="PF03422">
    <property type="entry name" value="CBM_6"/>
    <property type="match status" value="2"/>
</dbReference>
<keyword evidence="5" id="KW-0732">Signal</keyword>
<dbReference type="PROSITE" id="PS50853">
    <property type="entry name" value="FN3"/>
    <property type="match status" value="2"/>
</dbReference>
<dbReference type="EMBL" id="BMRE01000067">
    <property type="protein sequence ID" value="GGU78881.1"/>
    <property type="molecule type" value="Genomic_DNA"/>
</dbReference>
<dbReference type="Gene3D" id="3.90.280.10">
    <property type="entry name" value="PEBP-like"/>
    <property type="match status" value="1"/>
</dbReference>
<keyword evidence="3" id="KW-0624">Polysaccharide degradation</keyword>
<evidence type="ECO:0000256" key="1">
    <source>
        <dbReference type="ARBA" id="ARBA00007120"/>
    </source>
</evidence>
<dbReference type="InterPro" id="IPR013783">
    <property type="entry name" value="Ig-like_fold"/>
</dbReference>
<dbReference type="InterPro" id="IPR011042">
    <property type="entry name" value="6-blade_b-propeller_TolB-like"/>
</dbReference>
<comment type="similarity">
    <text evidence="1">Belongs to the UPF0098 family.</text>
</comment>
<feature type="domain" description="Fibronectin type-III" evidence="6">
    <location>
        <begin position="397"/>
        <end position="484"/>
    </location>
</feature>
<keyword evidence="2" id="KW-0378">Hydrolase</keyword>
<evidence type="ECO:0000256" key="3">
    <source>
        <dbReference type="ARBA" id="ARBA00023326"/>
    </source>
</evidence>
<evidence type="ECO:0000259" key="6">
    <source>
        <dbReference type="PROSITE" id="PS50853"/>
    </source>
</evidence>
<reference evidence="9" key="1">
    <citation type="journal article" date="2019" name="Int. J. Syst. Evol. Microbiol.">
        <title>The Global Catalogue of Microorganisms (GCM) 10K type strain sequencing project: providing services to taxonomists for standard genome sequencing and annotation.</title>
        <authorList>
            <consortium name="The Broad Institute Genomics Platform"/>
            <consortium name="The Broad Institute Genome Sequencing Center for Infectious Disease"/>
            <person name="Wu L."/>
            <person name="Ma J."/>
        </authorList>
    </citation>
    <scope>NUCLEOTIDE SEQUENCE [LARGE SCALE GENOMIC DNA]</scope>
    <source>
        <strain evidence="9">JCM 3296</strain>
    </source>
</reference>
<dbReference type="CDD" id="cd00063">
    <property type="entry name" value="FN3"/>
    <property type="match status" value="2"/>
</dbReference>
<dbReference type="Pfam" id="PF07995">
    <property type="entry name" value="GSDH"/>
    <property type="match status" value="1"/>
</dbReference>
<name>A0ABQ2VCT1_9PSEU</name>
<dbReference type="InterPro" id="IPR003961">
    <property type="entry name" value="FN3_dom"/>
</dbReference>
<dbReference type="InterPro" id="IPR036610">
    <property type="entry name" value="PEBP-like_sf"/>
</dbReference>
<protein>
    <submittedName>
        <fullName evidence="8">Glucose dehydrogenase</fullName>
    </submittedName>
</protein>
<accession>A0ABQ2VCT1</accession>
<evidence type="ECO:0000256" key="2">
    <source>
        <dbReference type="ARBA" id="ARBA00023295"/>
    </source>
</evidence>
<dbReference type="SUPFAM" id="SSF49777">
    <property type="entry name" value="PEBP-like"/>
    <property type="match status" value="1"/>
</dbReference>
<dbReference type="SUPFAM" id="SSF50952">
    <property type="entry name" value="Soluble quinoprotein glucose dehydrogenase"/>
    <property type="match status" value="1"/>
</dbReference>
<feature type="domain" description="Fibronectin type-III" evidence="6">
    <location>
        <begin position="302"/>
        <end position="388"/>
    </location>
</feature>